<proteinExistence type="predicted"/>
<dbReference type="AlphaFoldDB" id="A0A517YJ28"/>
<dbReference type="Proteomes" id="UP000315017">
    <property type="component" value="Chromosome"/>
</dbReference>
<dbReference type="EMBL" id="CP036274">
    <property type="protein sequence ID" value="QDU30229.1"/>
    <property type="molecule type" value="Genomic_DNA"/>
</dbReference>
<dbReference type="KEGG" id="aagg:ETAA8_53480"/>
<dbReference type="RefSeq" id="WP_145095357.1">
    <property type="nucleotide sequence ID" value="NZ_CP036274.1"/>
</dbReference>
<evidence type="ECO:0000313" key="1">
    <source>
        <dbReference type="EMBL" id="QDU30229.1"/>
    </source>
</evidence>
<gene>
    <name evidence="1" type="ORF">ETAA8_53480</name>
</gene>
<accession>A0A517YJ28</accession>
<name>A0A517YJ28_9BACT</name>
<evidence type="ECO:0000313" key="2">
    <source>
        <dbReference type="Proteomes" id="UP000315017"/>
    </source>
</evidence>
<keyword evidence="2" id="KW-1185">Reference proteome</keyword>
<organism evidence="1 2">
    <name type="scientific">Anatilimnocola aggregata</name>
    <dbReference type="NCBI Taxonomy" id="2528021"/>
    <lineage>
        <taxon>Bacteria</taxon>
        <taxon>Pseudomonadati</taxon>
        <taxon>Planctomycetota</taxon>
        <taxon>Planctomycetia</taxon>
        <taxon>Pirellulales</taxon>
        <taxon>Pirellulaceae</taxon>
        <taxon>Anatilimnocola</taxon>
    </lineage>
</organism>
<protein>
    <submittedName>
        <fullName evidence="1">Uncharacterized protein</fullName>
    </submittedName>
</protein>
<reference evidence="1 2" key="1">
    <citation type="submission" date="2019-02" db="EMBL/GenBank/DDBJ databases">
        <title>Deep-cultivation of Planctomycetes and their phenomic and genomic characterization uncovers novel biology.</title>
        <authorList>
            <person name="Wiegand S."/>
            <person name="Jogler M."/>
            <person name="Boedeker C."/>
            <person name="Pinto D."/>
            <person name="Vollmers J."/>
            <person name="Rivas-Marin E."/>
            <person name="Kohn T."/>
            <person name="Peeters S.H."/>
            <person name="Heuer A."/>
            <person name="Rast P."/>
            <person name="Oberbeckmann S."/>
            <person name="Bunk B."/>
            <person name="Jeske O."/>
            <person name="Meyerdierks A."/>
            <person name="Storesund J.E."/>
            <person name="Kallscheuer N."/>
            <person name="Luecker S."/>
            <person name="Lage O.M."/>
            <person name="Pohl T."/>
            <person name="Merkel B.J."/>
            <person name="Hornburger P."/>
            <person name="Mueller R.-W."/>
            <person name="Bruemmer F."/>
            <person name="Labrenz M."/>
            <person name="Spormann A.M."/>
            <person name="Op den Camp H."/>
            <person name="Overmann J."/>
            <person name="Amann R."/>
            <person name="Jetten M.S.M."/>
            <person name="Mascher T."/>
            <person name="Medema M.H."/>
            <person name="Devos D.P."/>
            <person name="Kaster A.-K."/>
            <person name="Ovreas L."/>
            <person name="Rohde M."/>
            <person name="Galperin M.Y."/>
            <person name="Jogler C."/>
        </authorList>
    </citation>
    <scope>NUCLEOTIDE SEQUENCE [LARGE SCALE GENOMIC DNA]</scope>
    <source>
        <strain evidence="1 2">ETA_A8</strain>
    </source>
</reference>
<sequence length="80" mass="8954">MVTFAELNNLKQQQPFQPFRVTTVSHESYEVQHPGLILIGDEEVTIGLPHPSKPPPVAGEMVWLWLESIENVEMIGSASK</sequence>